<organism evidence="2">
    <name type="scientific">Helicobacter trogontum</name>
    <dbReference type="NCBI Taxonomy" id="50960"/>
    <lineage>
        <taxon>Bacteria</taxon>
        <taxon>Pseudomonadati</taxon>
        <taxon>Campylobacterota</taxon>
        <taxon>Epsilonproteobacteria</taxon>
        <taxon>Campylobacterales</taxon>
        <taxon>Helicobacteraceae</taxon>
        <taxon>Helicobacter</taxon>
    </lineage>
</organism>
<gene>
    <name evidence="2" type="primary">omp109</name>
    <name evidence="3" type="ORF">LS80_009105</name>
</gene>
<proteinExistence type="predicted"/>
<feature type="region of interest" description="Disordered" evidence="1">
    <location>
        <begin position="124"/>
        <end position="146"/>
    </location>
</feature>
<dbReference type="RefSeq" id="WP_052089185.1">
    <property type="nucleotide sequence ID" value="NZ_FZNF01000026.1"/>
</dbReference>
<evidence type="ECO:0000256" key="1">
    <source>
        <dbReference type="SAM" id="MobiDB-lite"/>
    </source>
</evidence>
<dbReference type="EMBL" id="JRPK02000042">
    <property type="protein sequence ID" value="TLD95783.1"/>
    <property type="molecule type" value="Genomic_DNA"/>
</dbReference>
<evidence type="ECO:0000313" key="2">
    <source>
        <dbReference type="EMBL" id="SFZ72769.1"/>
    </source>
</evidence>
<reference evidence="3" key="3">
    <citation type="submission" date="2018-04" db="EMBL/GenBank/DDBJ databases">
        <authorList>
            <person name="Sheh A."/>
            <person name="Shen Z."/>
            <person name="Mannion A.J."/>
            <person name="Fox J.G."/>
        </authorList>
    </citation>
    <scope>NUCLEOTIDE SEQUENCE</scope>
    <source>
        <strain evidence="3">ATCC 49310</strain>
    </source>
</reference>
<protein>
    <submittedName>
        <fullName evidence="2">OMP109</fullName>
    </submittedName>
</protein>
<accession>A0A1M4NI39</accession>
<reference evidence="2" key="2">
    <citation type="submission" date="2016-10" db="EMBL/GenBank/DDBJ databases">
        <title>Proteomic and phylogenetic analysis of the outer membrane protein repertoire of gastric Helicobacter species.</title>
        <authorList>
            <person name="Joosten M."/>
        </authorList>
    </citation>
    <scope>NUCLEOTIDE SEQUENCE</scope>
    <source>
        <strain evidence="2">R3554</strain>
    </source>
</reference>
<dbReference type="AlphaFoldDB" id="A0A1M4NI39"/>
<dbReference type="Pfam" id="PF13729">
    <property type="entry name" value="TraF_2"/>
    <property type="match status" value="1"/>
</dbReference>
<feature type="region of interest" description="Disordered" evidence="1">
    <location>
        <begin position="160"/>
        <end position="179"/>
    </location>
</feature>
<sequence length="581" mass="63155">MQYLRDRQKSHAFILQKHVNQIAKSKNYKRFALHGLLLSGMLSLVEAMEFGTMGNVSASMGGAGVALKSPFALYYNPALIASDSKMRIGYSVGVGLSQSNLDKLTNLNFVKMLESLSGLGDQLGGKGSGGNVTRTKRSTSATTTVSPTNEFTDILKTALQNANNGNGGSSSGSGSDTLDSLWKKYQESHKNSNNHSELVEELRKGVQGSSMSQDQKDMFNDFAESVDWSDFDVSNGKITSMTIKSGSNGVLDAAMKDLDTLFEVLKNNNMNVISQSGIVFQLSSETMQEKFGSLAVGLFNTTQAGVSLVGDSSKMRLIFGKDNDFYELIVKPGGYTLKTATKDDYDKFSILQSVEKGDAHKVVSSVFNLTEVPVGYAYRFNFDNSELSIGVAGKLMLGASLYHEQFLGSNLQFNTNFASNIQYNTTFGIDLGTYYGYNLSDSGQLGVGFVAKNINTPTFRFDTAPTISIKPQYRAGIAYNGKRFSLAFDADVLPNEVLTYSQYGLYSQMIGGGFKLDYKFIDVRGGVAYDLRRDTGAILTAGVNILGFIDIAAEVGTKWVDYFGITAPKYANVRIGGSFSW</sequence>
<dbReference type="EMBL" id="LT633747">
    <property type="protein sequence ID" value="SFZ72769.1"/>
    <property type="molecule type" value="Genomic_DNA"/>
</dbReference>
<evidence type="ECO:0000313" key="3">
    <source>
        <dbReference type="EMBL" id="TLD95783.1"/>
    </source>
</evidence>
<reference evidence="3 4" key="1">
    <citation type="journal article" date="2014" name="Genome Announc.">
        <title>Draft genome sequences of eight enterohepatic helicobacter species isolated from both laboratory and wild rodents.</title>
        <authorList>
            <person name="Sheh A."/>
            <person name="Shen Z."/>
            <person name="Fox J.G."/>
        </authorList>
    </citation>
    <scope>NUCLEOTIDE SEQUENCE [LARGE SCALE GENOMIC DNA]</scope>
    <source>
        <strain evidence="3 4">ATCC 49310</strain>
    </source>
</reference>
<dbReference type="Proteomes" id="UP000029861">
    <property type="component" value="Unassembled WGS sequence"/>
</dbReference>
<dbReference type="InterPro" id="IPR032811">
    <property type="entry name" value="Put_conjugal_transfer"/>
</dbReference>
<name>A0A1M4NI39_9HELI</name>
<evidence type="ECO:0000313" key="4">
    <source>
        <dbReference type="Proteomes" id="UP000029861"/>
    </source>
</evidence>